<name>A0A699HYJ9_TANCI</name>
<gene>
    <name evidence="2" type="ORF">Tci_471643</name>
</gene>
<reference evidence="2" key="1">
    <citation type="journal article" date="2019" name="Sci. Rep.">
        <title>Draft genome of Tanacetum cinerariifolium, the natural source of mosquito coil.</title>
        <authorList>
            <person name="Yamashiro T."/>
            <person name="Shiraishi A."/>
            <person name="Satake H."/>
            <person name="Nakayama K."/>
        </authorList>
    </citation>
    <scope>NUCLEOTIDE SEQUENCE</scope>
</reference>
<protein>
    <recommendedName>
        <fullName evidence="3">Pre-mRNA splicing Prp18-interacting factor</fullName>
    </recommendedName>
</protein>
<comment type="caution">
    <text evidence="2">The sequence shown here is derived from an EMBL/GenBank/DDBJ whole genome shotgun (WGS) entry which is preliminary data.</text>
</comment>
<sequence>MSSFYEFTCYGCRGPSDTPLCYLCTCQQCGNILIDGACLKCNSGAGNSFVYDPNPESFNEVQIIFNPPPQPHYNIYLCQICESNSHYGYECSQRVLLVYEPEPCYNQSFGDNVYPHDSLGVTPHIDHHCCYKCGDSLDDFFCHQCTCEFCGNVAHYGYNCPSHVPFIKTLLSFPQQYLCCEDYRGPYETFQCQSMNYYESNPCYDSNYSGFDQIEPSHYSVNQPLNIQNELDNHELFINELIQQKLNENVQLFLAIAITLDLPTVKPEDSLRMGDKHLDTILELDEFINSSVENLVPIPSESEDECECDMPACDDFTTFFNLLFDVDDDFSSSDNESFSDEDISKEIYSNPLSDEEIISIKIDSHHFNVESDLIESLLNHDSSIISSSSKIDSLLDEFAGELILLKSIPLGINESDCDPEEQIRLIEKLLYDNSSPRPPEEFISENSDAEIESFSPSPIPVEDSDSLIEEIDLSLTLDDSMTSGIDNDDYDSEGDILEELPSNDPLSLSENK</sequence>
<evidence type="ECO:0000256" key="1">
    <source>
        <dbReference type="SAM" id="MobiDB-lite"/>
    </source>
</evidence>
<evidence type="ECO:0000313" key="2">
    <source>
        <dbReference type="EMBL" id="GEY99669.1"/>
    </source>
</evidence>
<dbReference type="EMBL" id="BKCJ010230241">
    <property type="protein sequence ID" value="GEY99669.1"/>
    <property type="molecule type" value="Genomic_DNA"/>
</dbReference>
<feature type="compositionally biased region" description="Acidic residues" evidence="1">
    <location>
        <begin position="486"/>
        <end position="498"/>
    </location>
</feature>
<proteinExistence type="predicted"/>
<feature type="region of interest" description="Disordered" evidence="1">
    <location>
        <begin position="478"/>
        <end position="512"/>
    </location>
</feature>
<organism evidence="2">
    <name type="scientific">Tanacetum cinerariifolium</name>
    <name type="common">Dalmatian daisy</name>
    <name type="synonym">Chrysanthemum cinerariifolium</name>
    <dbReference type="NCBI Taxonomy" id="118510"/>
    <lineage>
        <taxon>Eukaryota</taxon>
        <taxon>Viridiplantae</taxon>
        <taxon>Streptophyta</taxon>
        <taxon>Embryophyta</taxon>
        <taxon>Tracheophyta</taxon>
        <taxon>Spermatophyta</taxon>
        <taxon>Magnoliopsida</taxon>
        <taxon>eudicotyledons</taxon>
        <taxon>Gunneridae</taxon>
        <taxon>Pentapetalae</taxon>
        <taxon>asterids</taxon>
        <taxon>campanulids</taxon>
        <taxon>Asterales</taxon>
        <taxon>Asteraceae</taxon>
        <taxon>Asteroideae</taxon>
        <taxon>Anthemideae</taxon>
        <taxon>Anthemidinae</taxon>
        <taxon>Tanacetum</taxon>
    </lineage>
</organism>
<dbReference type="AlphaFoldDB" id="A0A699HYJ9"/>
<evidence type="ECO:0008006" key="3">
    <source>
        <dbReference type="Google" id="ProtNLM"/>
    </source>
</evidence>
<accession>A0A699HYJ9</accession>